<dbReference type="PANTHER" id="PTHR43692:SF1">
    <property type="entry name" value="UDP-N-ACETYLMURAMOYLALANINE--D-GLUTAMATE LIGASE"/>
    <property type="match status" value="1"/>
</dbReference>
<dbReference type="SUPFAM" id="SSF53244">
    <property type="entry name" value="MurD-like peptide ligases, peptide-binding domain"/>
    <property type="match status" value="1"/>
</dbReference>
<dbReference type="Pfam" id="PF08245">
    <property type="entry name" value="Mur_ligase_M"/>
    <property type="match status" value="1"/>
</dbReference>
<dbReference type="GO" id="GO:0005737">
    <property type="term" value="C:cytoplasm"/>
    <property type="evidence" value="ECO:0007669"/>
    <property type="project" value="UniProtKB-SubCell"/>
</dbReference>
<keyword evidence="3 7" id="KW-0963">Cytoplasm</keyword>
<evidence type="ECO:0000256" key="6">
    <source>
        <dbReference type="ARBA" id="ARBA00022840"/>
    </source>
</evidence>
<evidence type="ECO:0000256" key="3">
    <source>
        <dbReference type="ARBA" id="ARBA00022490"/>
    </source>
</evidence>
<dbReference type="GO" id="GO:0009252">
    <property type="term" value="P:peptidoglycan biosynthetic process"/>
    <property type="evidence" value="ECO:0007669"/>
    <property type="project" value="UniProtKB-UniRule"/>
</dbReference>
<comment type="function">
    <text evidence="7 8">Cell wall formation. Catalyzes the addition of glutamate to the nucleotide precursor UDP-N-acetylmuramoyl-L-alanine (UMA).</text>
</comment>
<dbReference type="Gene3D" id="3.40.50.720">
    <property type="entry name" value="NAD(P)-binding Rossmann-like Domain"/>
    <property type="match status" value="1"/>
</dbReference>
<comment type="caution">
    <text evidence="11">The sequence shown here is derived from an EMBL/GenBank/DDBJ whole genome shotgun (WGS) entry which is preliminary data.</text>
</comment>
<comment type="pathway">
    <text evidence="2 7 8">Cell wall biogenesis; peptidoglycan biosynthesis.</text>
</comment>
<reference evidence="12" key="1">
    <citation type="submission" date="2017-08" db="EMBL/GenBank/DDBJ databases">
        <title>A dynamic microbial community with high functional redundancy inhabits the cold, oxic subseafloor aquifer.</title>
        <authorList>
            <person name="Tully B.J."/>
            <person name="Wheat C.G."/>
            <person name="Glazer B.T."/>
            <person name="Huber J.A."/>
        </authorList>
    </citation>
    <scope>NUCLEOTIDE SEQUENCE [LARGE SCALE GENOMIC DNA]</scope>
</reference>
<keyword evidence="7 8" id="KW-0131">Cell cycle</keyword>
<dbReference type="HAMAP" id="MF_00639">
    <property type="entry name" value="MurD"/>
    <property type="match status" value="1"/>
</dbReference>
<name>A0A2A4XIN7_9GAMM</name>
<dbReference type="PANTHER" id="PTHR43692">
    <property type="entry name" value="UDP-N-ACETYLMURAMOYLALANINE--D-GLUTAMATE LIGASE"/>
    <property type="match status" value="1"/>
</dbReference>
<feature type="binding site" evidence="7">
    <location>
        <begin position="116"/>
        <end position="122"/>
    </location>
    <ligand>
        <name>ATP</name>
        <dbReference type="ChEBI" id="CHEBI:30616"/>
    </ligand>
</feature>
<gene>
    <name evidence="7" type="primary">murD</name>
    <name evidence="11" type="ORF">COB20_01045</name>
</gene>
<dbReference type="InterPro" id="IPR004101">
    <property type="entry name" value="Mur_ligase_C"/>
</dbReference>
<feature type="domain" description="Mur ligase central" evidence="10">
    <location>
        <begin position="114"/>
        <end position="291"/>
    </location>
</feature>
<comment type="subcellular location">
    <subcellularLocation>
        <location evidence="1 7 8">Cytoplasm</location>
    </subcellularLocation>
</comment>
<dbReference type="GO" id="GO:0005524">
    <property type="term" value="F:ATP binding"/>
    <property type="evidence" value="ECO:0007669"/>
    <property type="project" value="UniProtKB-UniRule"/>
</dbReference>
<evidence type="ECO:0000256" key="1">
    <source>
        <dbReference type="ARBA" id="ARBA00004496"/>
    </source>
</evidence>
<dbReference type="InterPro" id="IPR013221">
    <property type="entry name" value="Mur_ligase_cen"/>
</dbReference>
<keyword evidence="5 7" id="KW-0547">Nucleotide-binding</keyword>
<dbReference type="Proteomes" id="UP000218767">
    <property type="component" value="Unassembled WGS sequence"/>
</dbReference>
<dbReference type="EMBL" id="NVUL01000003">
    <property type="protein sequence ID" value="PCI81875.1"/>
    <property type="molecule type" value="Genomic_DNA"/>
</dbReference>
<keyword evidence="7 8" id="KW-0133">Cell shape</keyword>
<evidence type="ECO:0000256" key="2">
    <source>
        <dbReference type="ARBA" id="ARBA00004752"/>
    </source>
</evidence>
<dbReference type="SUPFAM" id="SSF53623">
    <property type="entry name" value="MurD-like peptide ligases, catalytic domain"/>
    <property type="match status" value="1"/>
</dbReference>
<dbReference type="InterPro" id="IPR005762">
    <property type="entry name" value="MurD"/>
</dbReference>
<organism evidence="11 12">
    <name type="scientific">SAR86 cluster bacterium</name>
    <dbReference type="NCBI Taxonomy" id="2030880"/>
    <lineage>
        <taxon>Bacteria</taxon>
        <taxon>Pseudomonadati</taxon>
        <taxon>Pseudomonadota</taxon>
        <taxon>Gammaproteobacteria</taxon>
        <taxon>SAR86 cluster</taxon>
    </lineage>
</organism>
<comment type="catalytic activity">
    <reaction evidence="7 8">
        <text>UDP-N-acetyl-alpha-D-muramoyl-L-alanine + D-glutamate + ATP = UDP-N-acetyl-alpha-D-muramoyl-L-alanyl-D-glutamate + ADP + phosphate + H(+)</text>
        <dbReference type="Rhea" id="RHEA:16429"/>
        <dbReference type="ChEBI" id="CHEBI:15378"/>
        <dbReference type="ChEBI" id="CHEBI:29986"/>
        <dbReference type="ChEBI" id="CHEBI:30616"/>
        <dbReference type="ChEBI" id="CHEBI:43474"/>
        <dbReference type="ChEBI" id="CHEBI:83898"/>
        <dbReference type="ChEBI" id="CHEBI:83900"/>
        <dbReference type="ChEBI" id="CHEBI:456216"/>
        <dbReference type="EC" id="6.3.2.9"/>
    </reaction>
</comment>
<comment type="similarity">
    <text evidence="7">Belongs to the MurCDEF family.</text>
</comment>
<dbReference type="GO" id="GO:0051301">
    <property type="term" value="P:cell division"/>
    <property type="evidence" value="ECO:0007669"/>
    <property type="project" value="UniProtKB-KW"/>
</dbReference>
<accession>A0A2A4XIN7</accession>
<keyword evidence="4 7" id="KW-0436">Ligase</keyword>
<feature type="domain" description="Mur ligase C-terminal" evidence="9">
    <location>
        <begin position="313"/>
        <end position="429"/>
    </location>
</feature>
<evidence type="ECO:0000256" key="5">
    <source>
        <dbReference type="ARBA" id="ARBA00022741"/>
    </source>
</evidence>
<dbReference type="InterPro" id="IPR036615">
    <property type="entry name" value="Mur_ligase_C_dom_sf"/>
</dbReference>
<keyword evidence="7 8" id="KW-0132">Cell division</keyword>
<keyword evidence="7 8" id="KW-0573">Peptidoglycan synthesis</keyword>
<evidence type="ECO:0000256" key="7">
    <source>
        <dbReference type="HAMAP-Rule" id="MF_00639"/>
    </source>
</evidence>
<evidence type="ECO:0000259" key="10">
    <source>
        <dbReference type="Pfam" id="PF08245"/>
    </source>
</evidence>
<evidence type="ECO:0000313" key="12">
    <source>
        <dbReference type="Proteomes" id="UP000218767"/>
    </source>
</evidence>
<dbReference type="Gene3D" id="3.40.1190.10">
    <property type="entry name" value="Mur-like, catalytic domain"/>
    <property type="match status" value="1"/>
</dbReference>
<dbReference type="GO" id="GO:0071555">
    <property type="term" value="P:cell wall organization"/>
    <property type="evidence" value="ECO:0007669"/>
    <property type="project" value="UniProtKB-KW"/>
</dbReference>
<keyword evidence="7 8" id="KW-0961">Cell wall biogenesis/degradation</keyword>
<dbReference type="NCBIfam" id="TIGR01087">
    <property type="entry name" value="murD"/>
    <property type="match status" value="1"/>
</dbReference>
<evidence type="ECO:0000256" key="4">
    <source>
        <dbReference type="ARBA" id="ARBA00022598"/>
    </source>
</evidence>
<dbReference type="AlphaFoldDB" id="A0A2A4XIN7"/>
<evidence type="ECO:0000259" key="9">
    <source>
        <dbReference type="Pfam" id="PF02875"/>
    </source>
</evidence>
<dbReference type="SUPFAM" id="SSF51984">
    <property type="entry name" value="MurCD N-terminal domain"/>
    <property type="match status" value="1"/>
</dbReference>
<dbReference type="EC" id="6.3.2.9" evidence="7 8"/>
<evidence type="ECO:0000313" key="11">
    <source>
        <dbReference type="EMBL" id="PCI81875.1"/>
    </source>
</evidence>
<dbReference type="GO" id="GO:0008360">
    <property type="term" value="P:regulation of cell shape"/>
    <property type="evidence" value="ECO:0007669"/>
    <property type="project" value="UniProtKB-KW"/>
</dbReference>
<sequence length="453" mass="48231">MATELDDRLTVIVGLGDTGLSCVKYFAQAGEKVKVVDSRAEPPGLAALKELYPDVEYELGGFNIETFVTAKQLVVSPGLSIRSVEIEAAKKAGVAITGDIDIFSKQVAAPIIAVTGSNGKSTVVAMLAEILRKAGKNFGLGGNLDGDNFKPALDLIAEGEKDLYLLELSSFQLETTESLGATVATILNLSADHMDRYEGIDDYHRAKQRIFTGCKQVVINRDDKGSYPLEESDATVWDFGFGRAGANGLGLLEEGGDQYLAYQLEKIVSVNELKIFGQHNISNVLAAVALAMAIDIDMNAIKAAITKFSGLPHRCQWVANIDGVDFYNDSKGTNVGATVAAVEGLGEHIPGHIVLIAGGLAKGADFAALVPAMNKWGKAVVLIGQDAVEMASYFDAEIQTYFATDMSGAARIALQQSTAGDAVLLSPACASFDMFENFQHRGFAFIKSVETLQ</sequence>
<dbReference type="InterPro" id="IPR036565">
    <property type="entry name" value="Mur-like_cat_sf"/>
</dbReference>
<evidence type="ECO:0000256" key="8">
    <source>
        <dbReference type="RuleBase" id="RU003664"/>
    </source>
</evidence>
<dbReference type="Pfam" id="PF02875">
    <property type="entry name" value="Mur_ligase_C"/>
    <property type="match status" value="1"/>
</dbReference>
<protein>
    <recommendedName>
        <fullName evidence="7 8">UDP-N-acetylmuramoylalanine--D-glutamate ligase</fullName>
        <ecNumber evidence="7 8">6.3.2.9</ecNumber>
    </recommendedName>
    <alternativeName>
        <fullName evidence="7">D-glutamic acid-adding enzyme</fullName>
    </alternativeName>
    <alternativeName>
        <fullName evidence="7">UDP-N-acetylmuramoyl-L-alanyl-D-glutamate synthetase</fullName>
    </alternativeName>
</protein>
<proteinExistence type="inferred from homology"/>
<dbReference type="GO" id="GO:0008764">
    <property type="term" value="F:UDP-N-acetylmuramoylalanine-D-glutamate ligase activity"/>
    <property type="evidence" value="ECO:0007669"/>
    <property type="project" value="UniProtKB-UniRule"/>
</dbReference>
<dbReference type="Gene3D" id="3.90.190.20">
    <property type="entry name" value="Mur ligase, C-terminal domain"/>
    <property type="match status" value="1"/>
</dbReference>
<dbReference type="UniPathway" id="UPA00219"/>
<keyword evidence="6 7" id="KW-0067">ATP-binding</keyword>
<dbReference type="Pfam" id="PF21799">
    <property type="entry name" value="MurD-like_N"/>
    <property type="match status" value="1"/>
</dbReference>